<sequence>MTSTEVITGLKCYHCGQPCEGTLWSNDKVFCCYGCQTVFEILNENDLCEYYSLDQNPGAQQNKVNEESFAWLDDKDIRKKVVEFDSPGFARVRFYVPAIHCISCIWLLENLQKLNKGVLRSEVNFAQKTVGIDFDPASTSLGSIAIALSRIGYPPQVNLDSQDHGKKQNKDKSLVLRLAVAAFCFGNVMLFSFPEYLGLDHADRHLMRIFSFLNLALAVPVFFYSGADYFRSSLKSFKQRQINIDVPIAAGLLALFLRSSYDIISGTGPGYLDSFTGLVFFLLIGRWFQSKTYESLAFDRDFTSYFPLAVSRLTKDGWKPVIIYELRRGDQIMVRNMEIVPADSTLLDDEAYIDYSFVTGESKPVKATRATIVYAGGRLVGAPVTLVVEKKISQSHLTTLWNHDAFKKVTESKYQKTIDKAARTFTWVVIYIAAATALYWQLYRPSEMWLVLTSVLMVACPCALALAAPFTYGSMLRVFGRNQLYLKNADVVERMASIDTVVFDKTGTITHGSHPEVAFHGALDTDALRAVKLLTSASSHPLSSIVSQSIKVHSAGKILHFKEVPGKGIEGTINGHLIRAGSAGFVGARPNTDTENAYVYVAIDDLVKGYFSIRIAVRKNIKGMLQRLGRKCVALLSGDNDADRNKMRALFDPSTALLFNQGLHDKLAYVKDLQAEGKNVLMVGDGLNDAGALKQSTVGIAVTDDTGVFTPACDGILAGERLGQLDRYLALARTSSSILKTGFGISFFYNAVALSFAVTGHLTPLVAAILMPISSISVVGFSAMAVNFIAKKKLQNNNQNIRKSRLRSPS</sequence>
<dbReference type="GO" id="GO:0016887">
    <property type="term" value="F:ATP hydrolysis activity"/>
    <property type="evidence" value="ECO:0007669"/>
    <property type="project" value="InterPro"/>
</dbReference>
<evidence type="ECO:0000256" key="2">
    <source>
        <dbReference type="ARBA" id="ARBA00006024"/>
    </source>
</evidence>
<comment type="similarity">
    <text evidence="2">Belongs to the cation transport ATPase (P-type) (TC 3.A.3) family. Type IB subfamily.</text>
</comment>
<feature type="transmembrane region" description="Helical" evidence="13">
    <location>
        <begin position="737"/>
        <end position="759"/>
    </location>
</feature>
<dbReference type="SUPFAM" id="SSF56784">
    <property type="entry name" value="HAD-like"/>
    <property type="match status" value="1"/>
</dbReference>
<keyword evidence="6 13" id="KW-0812">Transmembrane</keyword>
<dbReference type="Proteomes" id="UP001319200">
    <property type="component" value="Unassembled WGS sequence"/>
</dbReference>
<dbReference type="AlphaFoldDB" id="A0AAP2GHA9"/>
<gene>
    <name evidence="16" type="ORF">KK083_03135</name>
</gene>
<protein>
    <submittedName>
        <fullName evidence="16">Heavy metal translocating P-type ATPase metal-binding domain-containing protein</fullName>
    </submittedName>
</protein>
<evidence type="ECO:0000259" key="15">
    <source>
        <dbReference type="Pfam" id="PF12156"/>
    </source>
</evidence>
<dbReference type="GO" id="GO:0005886">
    <property type="term" value="C:plasma membrane"/>
    <property type="evidence" value="ECO:0007669"/>
    <property type="project" value="UniProtKB-SubCell"/>
</dbReference>
<dbReference type="GO" id="GO:0055070">
    <property type="term" value="P:copper ion homeostasis"/>
    <property type="evidence" value="ECO:0007669"/>
    <property type="project" value="TreeGrafter"/>
</dbReference>
<evidence type="ECO:0000256" key="3">
    <source>
        <dbReference type="ARBA" id="ARBA00022448"/>
    </source>
</evidence>
<dbReference type="Gene3D" id="3.40.1110.10">
    <property type="entry name" value="Calcium-transporting ATPase, cytoplasmic domain N"/>
    <property type="match status" value="1"/>
</dbReference>
<evidence type="ECO:0000313" key="16">
    <source>
        <dbReference type="EMBL" id="MBT1695856.1"/>
    </source>
</evidence>
<dbReference type="Gene3D" id="2.70.150.10">
    <property type="entry name" value="Calcium-transporting ATPase, cytoplasmic transduction domain A"/>
    <property type="match status" value="1"/>
</dbReference>
<feature type="domain" description="P-type ATPase A" evidence="14">
    <location>
        <begin position="309"/>
        <end position="401"/>
    </location>
</feature>
<evidence type="ECO:0000256" key="10">
    <source>
        <dbReference type="ARBA" id="ARBA00022989"/>
    </source>
</evidence>
<feature type="transmembrane region" description="Helical" evidence="13">
    <location>
        <begin position="765"/>
        <end position="790"/>
    </location>
</feature>
<keyword evidence="5" id="KW-0597">Phosphoprotein</keyword>
<dbReference type="Pfam" id="PF00122">
    <property type="entry name" value="E1-E2_ATPase"/>
    <property type="match status" value="1"/>
</dbReference>
<keyword evidence="8" id="KW-0460">Magnesium</keyword>
<proteinExistence type="inferred from homology"/>
<dbReference type="GO" id="GO:0043682">
    <property type="term" value="F:P-type divalent copper transporter activity"/>
    <property type="evidence" value="ECO:0007669"/>
    <property type="project" value="TreeGrafter"/>
</dbReference>
<dbReference type="SUPFAM" id="SSF55008">
    <property type="entry name" value="HMA, heavy metal-associated domain"/>
    <property type="match status" value="1"/>
</dbReference>
<keyword evidence="9" id="KW-1278">Translocase</keyword>
<keyword evidence="7" id="KW-0479">Metal-binding</keyword>
<feature type="transmembrane region" description="Helical" evidence="13">
    <location>
        <begin position="174"/>
        <end position="193"/>
    </location>
</feature>
<evidence type="ECO:0000259" key="14">
    <source>
        <dbReference type="Pfam" id="PF00122"/>
    </source>
</evidence>
<evidence type="ECO:0000256" key="9">
    <source>
        <dbReference type="ARBA" id="ARBA00022967"/>
    </source>
</evidence>
<feature type="transmembrane region" description="Helical" evidence="13">
    <location>
        <begin position="424"/>
        <end position="442"/>
    </location>
</feature>
<evidence type="ECO:0000256" key="6">
    <source>
        <dbReference type="ARBA" id="ARBA00022692"/>
    </source>
</evidence>
<dbReference type="CDD" id="cd00371">
    <property type="entry name" value="HMA"/>
    <property type="match status" value="1"/>
</dbReference>
<feature type="transmembrane region" description="Helical" evidence="13">
    <location>
        <begin position="205"/>
        <end position="225"/>
    </location>
</feature>
<dbReference type="InterPro" id="IPR036163">
    <property type="entry name" value="HMA_dom_sf"/>
</dbReference>
<evidence type="ECO:0000256" key="11">
    <source>
        <dbReference type="ARBA" id="ARBA00023065"/>
    </source>
</evidence>
<dbReference type="PANTHER" id="PTHR43520:SF5">
    <property type="entry name" value="CATION-TRANSPORTING P-TYPE ATPASE-RELATED"/>
    <property type="match status" value="1"/>
</dbReference>
<feature type="transmembrane region" description="Helical" evidence="13">
    <location>
        <begin position="448"/>
        <end position="472"/>
    </location>
</feature>
<comment type="subcellular location">
    <subcellularLocation>
        <location evidence="1">Cell membrane</location>
        <topology evidence="1">Multi-pass membrane protein</topology>
    </subcellularLocation>
</comment>
<keyword evidence="17" id="KW-1185">Reference proteome</keyword>
<dbReference type="NCBIfam" id="TIGR01494">
    <property type="entry name" value="ATPase_P-type"/>
    <property type="match status" value="1"/>
</dbReference>
<dbReference type="RefSeq" id="WP_254160608.1">
    <property type="nucleotide sequence ID" value="NZ_JAHESF010000002.1"/>
</dbReference>
<dbReference type="InterPro" id="IPR021993">
    <property type="entry name" value="ATPase-cat-bd"/>
</dbReference>
<evidence type="ECO:0000256" key="8">
    <source>
        <dbReference type="ARBA" id="ARBA00022842"/>
    </source>
</evidence>
<evidence type="ECO:0000256" key="7">
    <source>
        <dbReference type="ARBA" id="ARBA00022723"/>
    </source>
</evidence>
<keyword evidence="10 13" id="KW-1133">Transmembrane helix</keyword>
<feature type="transmembrane region" description="Helical" evidence="13">
    <location>
        <begin position="270"/>
        <end position="288"/>
    </location>
</feature>
<dbReference type="InterPro" id="IPR001757">
    <property type="entry name" value="P_typ_ATPase"/>
</dbReference>
<evidence type="ECO:0000256" key="1">
    <source>
        <dbReference type="ARBA" id="ARBA00004651"/>
    </source>
</evidence>
<keyword evidence="11" id="KW-0406">Ion transport</keyword>
<dbReference type="InterPro" id="IPR023214">
    <property type="entry name" value="HAD_sf"/>
</dbReference>
<dbReference type="InterPro" id="IPR006121">
    <property type="entry name" value="HMA_dom"/>
</dbReference>
<dbReference type="PROSITE" id="PS00154">
    <property type="entry name" value="ATPASE_E1_E2"/>
    <property type="match status" value="1"/>
</dbReference>
<dbReference type="GO" id="GO:0005524">
    <property type="term" value="F:ATP binding"/>
    <property type="evidence" value="ECO:0007669"/>
    <property type="project" value="InterPro"/>
</dbReference>
<dbReference type="Gene3D" id="3.30.70.100">
    <property type="match status" value="1"/>
</dbReference>
<dbReference type="InterPro" id="IPR018303">
    <property type="entry name" value="ATPase_P-typ_P_site"/>
</dbReference>
<evidence type="ECO:0000256" key="4">
    <source>
        <dbReference type="ARBA" id="ARBA00022475"/>
    </source>
</evidence>
<dbReference type="InterPro" id="IPR023299">
    <property type="entry name" value="ATPase_P-typ_cyto_dom_N"/>
</dbReference>
<dbReference type="InterPro" id="IPR036412">
    <property type="entry name" value="HAD-like_sf"/>
</dbReference>
<name>A0AAP2GHA9_9BACT</name>
<evidence type="ECO:0000256" key="5">
    <source>
        <dbReference type="ARBA" id="ARBA00022553"/>
    </source>
</evidence>
<feature type="transmembrane region" description="Helical" evidence="13">
    <location>
        <begin position="246"/>
        <end position="264"/>
    </location>
</feature>
<feature type="domain" description="Putative metal-binding" evidence="15">
    <location>
        <begin position="11"/>
        <end position="84"/>
    </location>
</feature>
<dbReference type="Gene3D" id="3.40.50.1000">
    <property type="entry name" value="HAD superfamily/HAD-like"/>
    <property type="match status" value="1"/>
</dbReference>
<dbReference type="GO" id="GO:0005507">
    <property type="term" value="F:copper ion binding"/>
    <property type="evidence" value="ECO:0007669"/>
    <property type="project" value="TreeGrafter"/>
</dbReference>
<dbReference type="PRINTS" id="PR00119">
    <property type="entry name" value="CATATPASE"/>
</dbReference>
<dbReference type="PANTHER" id="PTHR43520">
    <property type="entry name" value="ATP7, ISOFORM B"/>
    <property type="match status" value="1"/>
</dbReference>
<dbReference type="InterPro" id="IPR008250">
    <property type="entry name" value="ATPase_P-typ_transduc_dom_A_sf"/>
</dbReference>
<evidence type="ECO:0000313" key="17">
    <source>
        <dbReference type="Proteomes" id="UP001319200"/>
    </source>
</evidence>
<keyword evidence="4" id="KW-1003">Cell membrane</keyword>
<accession>A0AAP2GHA9</accession>
<keyword evidence="12 13" id="KW-0472">Membrane</keyword>
<dbReference type="Pfam" id="PF00702">
    <property type="entry name" value="Hydrolase"/>
    <property type="match status" value="1"/>
</dbReference>
<reference evidence="16 17" key="1">
    <citation type="submission" date="2021-05" db="EMBL/GenBank/DDBJ databases">
        <title>A Polyphasic approach of four new species of the genus Ohtaekwangia: Ohtaekwangia histidinii sp. nov., Ohtaekwangia cretensis sp. nov., Ohtaekwangia indiensis sp. nov., Ohtaekwangia reichenbachii sp. nov. from diverse environment.</title>
        <authorList>
            <person name="Octaviana S."/>
        </authorList>
    </citation>
    <scope>NUCLEOTIDE SEQUENCE [LARGE SCALE GENOMIC DNA]</scope>
    <source>
        <strain evidence="16 17">PWU4</strain>
    </source>
</reference>
<dbReference type="InterPro" id="IPR059000">
    <property type="entry name" value="ATPase_P-type_domA"/>
</dbReference>
<comment type="caution">
    <text evidence="16">The sequence shown here is derived from an EMBL/GenBank/DDBJ whole genome shotgun (WGS) entry which is preliminary data.</text>
</comment>
<evidence type="ECO:0000256" key="12">
    <source>
        <dbReference type="ARBA" id="ARBA00023136"/>
    </source>
</evidence>
<keyword evidence="3" id="KW-0813">Transport</keyword>
<dbReference type="Pfam" id="PF12156">
    <property type="entry name" value="ATPase-cat_bd"/>
    <property type="match status" value="1"/>
</dbReference>
<evidence type="ECO:0000256" key="13">
    <source>
        <dbReference type="SAM" id="Phobius"/>
    </source>
</evidence>
<dbReference type="EMBL" id="JAHESF010000002">
    <property type="protein sequence ID" value="MBT1695856.1"/>
    <property type="molecule type" value="Genomic_DNA"/>
</dbReference>
<organism evidence="16 17">
    <name type="scientific">Chryseosolibacter histidini</name>
    <dbReference type="NCBI Taxonomy" id="2782349"/>
    <lineage>
        <taxon>Bacteria</taxon>
        <taxon>Pseudomonadati</taxon>
        <taxon>Bacteroidota</taxon>
        <taxon>Cytophagia</taxon>
        <taxon>Cytophagales</taxon>
        <taxon>Chryseotaleaceae</taxon>
        <taxon>Chryseosolibacter</taxon>
    </lineage>
</organism>
<dbReference type="SUPFAM" id="SSF81653">
    <property type="entry name" value="Calcium ATPase, transduction domain A"/>
    <property type="match status" value="1"/>
</dbReference>